<dbReference type="Proteomes" id="UP001652394">
    <property type="component" value="Unassembled WGS sequence"/>
</dbReference>
<keyword evidence="3" id="KW-1185">Reference proteome</keyword>
<dbReference type="PANTHER" id="PTHR37422:SF13">
    <property type="entry name" value="LIPOPOLYSACCHARIDE BIOSYNTHESIS PROTEIN PA4999-RELATED"/>
    <property type="match status" value="1"/>
</dbReference>
<feature type="transmembrane region" description="Helical" evidence="1">
    <location>
        <begin position="386"/>
        <end position="408"/>
    </location>
</feature>
<dbReference type="GO" id="GO:0016874">
    <property type="term" value="F:ligase activity"/>
    <property type="evidence" value="ECO:0007669"/>
    <property type="project" value="UniProtKB-KW"/>
</dbReference>
<dbReference type="EMBL" id="JAOQJX010000012">
    <property type="protein sequence ID" value="MCU6747754.1"/>
    <property type="molecule type" value="Genomic_DNA"/>
</dbReference>
<dbReference type="InterPro" id="IPR051533">
    <property type="entry name" value="WaaL-like"/>
</dbReference>
<sequence length="474" mass="55363">MHLMLKKELSREETLAFGYLLYLNIVLQLVESVVPFPFSIFKIVYCMSLLFAVKIIICNICSFKNLLVQMLEMIGCIKGVLICFVLYIAYDLFTFIYTADKMYAAMKYIVVLEMVGLAFLWLFYLVIKGKQNIEKDMNLLLGSFVAVELIVSIIAVINYRLEIFPLLYYRRLSTCKDYNQFGTLILLGYIAGVWLLLKNDKIYWKKYIELGLFALFSLTVLYLVSSRRNFLLMIGVTIVFCIYLFIIDIFLFKGECFEKIKKCILLFGLSVAVFWISTNICEKAQQLFYERYVQAENNIKEGKTTDNMESILSGDFLKKRLYIWGIAADEIKNFDGKECLFGKGASYQSDIYDFKENKTSLMTVYHLKEEPKRHWMYTHNFVLSDMLSGGICKVGISFMIICSIAYSLIKNLKKYHKDILFLIMLFGIVYVNAFISYPFGYISDKNYWFVLFTFILFNINIAKENRHAIAGRRR</sequence>
<evidence type="ECO:0000313" key="3">
    <source>
        <dbReference type="Proteomes" id="UP001652394"/>
    </source>
</evidence>
<feature type="transmembrane region" description="Helical" evidence="1">
    <location>
        <begin position="12"/>
        <end position="30"/>
    </location>
</feature>
<gene>
    <name evidence="2" type="ORF">OCV51_08835</name>
</gene>
<feature type="transmembrane region" description="Helical" evidence="1">
    <location>
        <begin position="420"/>
        <end position="440"/>
    </location>
</feature>
<keyword evidence="2" id="KW-0436">Ligase</keyword>
<feature type="transmembrane region" description="Helical" evidence="1">
    <location>
        <begin position="446"/>
        <end position="463"/>
    </location>
</feature>
<keyword evidence="1" id="KW-0472">Membrane</keyword>
<name>A0ABT2TBU3_9FIRM</name>
<evidence type="ECO:0000313" key="2">
    <source>
        <dbReference type="EMBL" id="MCU6747754.1"/>
    </source>
</evidence>
<feature type="transmembrane region" description="Helical" evidence="1">
    <location>
        <begin position="230"/>
        <end position="251"/>
    </location>
</feature>
<dbReference type="RefSeq" id="WP_059068990.1">
    <property type="nucleotide sequence ID" value="NZ_JAOQJX010000012.1"/>
</dbReference>
<feature type="transmembrane region" description="Helical" evidence="1">
    <location>
        <begin position="139"/>
        <end position="161"/>
    </location>
</feature>
<proteinExistence type="predicted"/>
<accession>A0ABT2TBU3</accession>
<organism evidence="2 3">
    <name type="scientific">Faecalicatena acetigenes</name>
    <dbReference type="NCBI Taxonomy" id="2981790"/>
    <lineage>
        <taxon>Bacteria</taxon>
        <taxon>Bacillati</taxon>
        <taxon>Bacillota</taxon>
        <taxon>Clostridia</taxon>
        <taxon>Lachnospirales</taxon>
        <taxon>Lachnospiraceae</taxon>
        <taxon>Faecalicatena</taxon>
    </lineage>
</organism>
<dbReference type="PANTHER" id="PTHR37422">
    <property type="entry name" value="TEICHURONIC ACID BIOSYNTHESIS PROTEIN TUAE"/>
    <property type="match status" value="1"/>
</dbReference>
<feature type="transmembrane region" description="Helical" evidence="1">
    <location>
        <begin position="207"/>
        <end position="224"/>
    </location>
</feature>
<keyword evidence="1" id="KW-0812">Transmembrane</keyword>
<evidence type="ECO:0000256" key="1">
    <source>
        <dbReference type="SAM" id="Phobius"/>
    </source>
</evidence>
<feature type="transmembrane region" description="Helical" evidence="1">
    <location>
        <begin position="263"/>
        <end position="280"/>
    </location>
</feature>
<feature type="transmembrane region" description="Helical" evidence="1">
    <location>
        <begin position="42"/>
        <end position="67"/>
    </location>
</feature>
<feature type="transmembrane region" description="Helical" evidence="1">
    <location>
        <begin position="79"/>
        <end position="99"/>
    </location>
</feature>
<feature type="transmembrane region" description="Helical" evidence="1">
    <location>
        <begin position="105"/>
        <end position="127"/>
    </location>
</feature>
<keyword evidence="1" id="KW-1133">Transmembrane helix</keyword>
<reference evidence="2 3" key="1">
    <citation type="journal article" date="2021" name="ISME Commun">
        <title>Automated analysis of genomic sequences facilitates high-throughput and comprehensive description of bacteria.</title>
        <authorList>
            <person name="Hitch T.C.A."/>
        </authorList>
    </citation>
    <scope>NUCLEOTIDE SEQUENCE [LARGE SCALE GENOMIC DNA]</scope>
    <source>
        <strain evidence="2 3">H2_18</strain>
    </source>
</reference>
<comment type="caution">
    <text evidence="2">The sequence shown here is derived from an EMBL/GenBank/DDBJ whole genome shotgun (WGS) entry which is preliminary data.</text>
</comment>
<protein>
    <submittedName>
        <fullName evidence="2">O-antigen ligase family protein</fullName>
    </submittedName>
</protein>
<feature type="transmembrane region" description="Helical" evidence="1">
    <location>
        <begin position="181"/>
        <end position="197"/>
    </location>
</feature>